<name>A0A388L386_CHABU</name>
<feature type="region of interest" description="Disordered" evidence="2">
    <location>
        <begin position="58"/>
        <end position="106"/>
    </location>
</feature>
<evidence type="ECO:0000256" key="2">
    <source>
        <dbReference type="SAM" id="MobiDB-lite"/>
    </source>
</evidence>
<dbReference type="SMART" id="SM00674">
    <property type="entry name" value="CENPB"/>
    <property type="match status" value="1"/>
</dbReference>
<dbReference type="PROSITE" id="PS51257">
    <property type="entry name" value="PROKAR_LIPOPROTEIN"/>
    <property type="match status" value="1"/>
</dbReference>
<dbReference type="InterPro" id="IPR050863">
    <property type="entry name" value="CenT-Element_Derived"/>
</dbReference>
<dbReference type="PROSITE" id="PS51253">
    <property type="entry name" value="HTH_CENPB"/>
    <property type="match status" value="1"/>
</dbReference>
<keyword evidence="5" id="KW-1185">Reference proteome</keyword>
<comment type="caution">
    <text evidence="4">The sequence shown here is derived from an EMBL/GenBank/DDBJ whole genome shotgun (WGS) entry which is preliminary data.</text>
</comment>
<organism evidence="4 5">
    <name type="scientific">Chara braunii</name>
    <name type="common">Braun's stonewort</name>
    <dbReference type="NCBI Taxonomy" id="69332"/>
    <lineage>
        <taxon>Eukaryota</taxon>
        <taxon>Viridiplantae</taxon>
        <taxon>Streptophyta</taxon>
        <taxon>Charophyceae</taxon>
        <taxon>Charales</taxon>
        <taxon>Characeae</taxon>
        <taxon>Chara</taxon>
    </lineage>
</organism>
<dbReference type="InterPro" id="IPR009057">
    <property type="entry name" value="Homeodomain-like_sf"/>
</dbReference>
<dbReference type="PANTHER" id="PTHR19303:SF73">
    <property type="entry name" value="PROTEIN PDC2"/>
    <property type="match status" value="1"/>
</dbReference>
<sequence>MSRRRWSSTASALERPPDQLPLVGLIYFLMGCTSRSRLMDRGASCFICGSSNDSRVKIGGSGGGGDGGDDGDGDKKGKDPRKNDERNEGDNSEGGERKEKMKADVKPSASHGVAQCCSDWLLLFCLRSDYKLPVDEGHALRKLGSCCVIKGLSSVLMAPPRSCENPPKRKNYSIKTKLEIISTYAKGVSGYGIGALSKKHGVDPSTLRGWIDKKAELEAALNESRRTGRIQCRLSGGGRKAMYEDLERELEAWILDKKRKGLCVRDQYIQAKAKMIYNQRFHQQAEGGETEVHGFNASSGWLARFKHRKDISSRRRSLALALPDSADDICRSFLYRCHNIIETFNISPTNIFNMDQVFRYFERDATASFSKRANGEELLRKGGNLGKRFTVTFMVSLSGEVHKPHVLFSDLIGKPTLNPGVLVELNPMGMWSEQSFISYVSNTIGCRYREDDAFESQHVLLIIDSYGPHVKLLENDLLKAMNIHIAIIPPKLSGILQPLDVAIKRRFQQYLSRMYDAYIKKAIDGMTIDGVPGGLECPFYQLVTNWVVDWVKAIPPAEVSEAFRVCGLVHKHDFDPDALHPPLKALFDPAFNLTEWNEFYAESFLDAPEPIDLNLLVGPDYFVPKKVVNGDPCSLWQCLHRAKYGPNSEIPCSSYITSVIAGMKTLPDLADITDEEFYIKMENGAPPDYRMVAFAVMTFERWTIRIQDASNSSYMVYEHIDPVKTIDLARVDDFFVLKV</sequence>
<evidence type="ECO:0000256" key="1">
    <source>
        <dbReference type="ARBA" id="ARBA00023125"/>
    </source>
</evidence>
<dbReference type="PANTHER" id="PTHR19303">
    <property type="entry name" value="TRANSPOSON"/>
    <property type="match status" value="1"/>
</dbReference>
<reference evidence="4 5" key="1">
    <citation type="journal article" date="2018" name="Cell">
        <title>The Chara Genome: Secondary Complexity and Implications for Plant Terrestrialization.</title>
        <authorList>
            <person name="Nishiyama T."/>
            <person name="Sakayama H."/>
            <person name="Vries J.D."/>
            <person name="Buschmann H."/>
            <person name="Saint-Marcoux D."/>
            <person name="Ullrich K.K."/>
            <person name="Haas F.B."/>
            <person name="Vanderstraeten L."/>
            <person name="Becker D."/>
            <person name="Lang D."/>
            <person name="Vosolsobe S."/>
            <person name="Rombauts S."/>
            <person name="Wilhelmsson P.K.I."/>
            <person name="Janitza P."/>
            <person name="Kern R."/>
            <person name="Heyl A."/>
            <person name="Rumpler F."/>
            <person name="Villalobos L.I.A.C."/>
            <person name="Clay J.M."/>
            <person name="Skokan R."/>
            <person name="Toyoda A."/>
            <person name="Suzuki Y."/>
            <person name="Kagoshima H."/>
            <person name="Schijlen E."/>
            <person name="Tajeshwar N."/>
            <person name="Catarino B."/>
            <person name="Hetherington A.J."/>
            <person name="Saltykova A."/>
            <person name="Bonnot C."/>
            <person name="Breuninger H."/>
            <person name="Symeonidi A."/>
            <person name="Radhakrishnan G.V."/>
            <person name="Van Nieuwerburgh F."/>
            <person name="Deforce D."/>
            <person name="Chang C."/>
            <person name="Karol K.G."/>
            <person name="Hedrich R."/>
            <person name="Ulvskov P."/>
            <person name="Glockner G."/>
            <person name="Delwiche C.F."/>
            <person name="Petrasek J."/>
            <person name="Van de Peer Y."/>
            <person name="Friml J."/>
            <person name="Beilby M."/>
            <person name="Dolan L."/>
            <person name="Kohara Y."/>
            <person name="Sugano S."/>
            <person name="Fujiyama A."/>
            <person name="Delaux P.-M."/>
            <person name="Quint M."/>
            <person name="TheiBen G."/>
            <person name="Hagemann M."/>
            <person name="Harholt J."/>
            <person name="Dunand C."/>
            <person name="Zachgo S."/>
            <person name="Langdale J."/>
            <person name="Maumus F."/>
            <person name="Straeten D.V.D."/>
            <person name="Gould S.B."/>
            <person name="Rensing S.A."/>
        </authorList>
    </citation>
    <scope>NUCLEOTIDE SEQUENCE [LARGE SCALE GENOMIC DNA]</scope>
    <source>
        <strain evidence="4 5">S276</strain>
    </source>
</reference>
<proteinExistence type="predicted"/>
<evidence type="ECO:0000313" key="5">
    <source>
        <dbReference type="Proteomes" id="UP000265515"/>
    </source>
</evidence>
<dbReference type="GO" id="GO:0003677">
    <property type="term" value="F:DNA binding"/>
    <property type="evidence" value="ECO:0007669"/>
    <property type="project" value="UniProtKB-KW"/>
</dbReference>
<dbReference type="SUPFAM" id="SSF46689">
    <property type="entry name" value="Homeodomain-like"/>
    <property type="match status" value="2"/>
</dbReference>
<protein>
    <recommendedName>
        <fullName evidence="3">HTH CENPB-type domain-containing protein</fullName>
    </recommendedName>
</protein>
<dbReference type="Pfam" id="PF03221">
    <property type="entry name" value="HTH_Tnp_Tc5"/>
    <property type="match status" value="1"/>
</dbReference>
<dbReference type="STRING" id="69332.A0A388L386"/>
<dbReference type="Proteomes" id="UP000265515">
    <property type="component" value="Unassembled WGS sequence"/>
</dbReference>
<dbReference type="OrthoDB" id="125347at2759"/>
<evidence type="ECO:0000259" key="3">
    <source>
        <dbReference type="PROSITE" id="PS51253"/>
    </source>
</evidence>
<dbReference type="GO" id="GO:0005634">
    <property type="term" value="C:nucleus"/>
    <property type="evidence" value="ECO:0007669"/>
    <property type="project" value="TreeGrafter"/>
</dbReference>
<dbReference type="InterPro" id="IPR006600">
    <property type="entry name" value="HTH_CenpB_DNA-bd_dom"/>
</dbReference>
<dbReference type="EMBL" id="BFEA01000250">
    <property type="protein sequence ID" value="GBG76663.1"/>
    <property type="molecule type" value="Genomic_DNA"/>
</dbReference>
<accession>A0A388L386</accession>
<dbReference type="Gene3D" id="1.10.10.60">
    <property type="entry name" value="Homeodomain-like"/>
    <property type="match status" value="1"/>
</dbReference>
<feature type="compositionally biased region" description="Basic and acidic residues" evidence="2">
    <location>
        <begin position="73"/>
        <end position="105"/>
    </location>
</feature>
<gene>
    <name evidence="4" type="ORF">CBR_g22880</name>
</gene>
<feature type="domain" description="HTH CENPB-type" evidence="3">
    <location>
        <begin position="234"/>
        <end position="315"/>
    </location>
</feature>
<keyword evidence="1" id="KW-0238">DNA-binding</keyword>
<dbReference type="Gramene" id="GBG76663">
    <property type="protein sequence ID" value="GBG76663"/>
    <property type="gene ID" value="CBR_g22880"/>
</dbReference>
<evidence type="ECO:0000313" key="4">
    <source>
        <dbReference type="EMBL" id="GBG76663.1"/>
    </source>
</evidence>
<dbReference type="AlphaFoldDB" id="A0A388L386"/>
<dbReference type="InterPro" id="IPR004875">
    <property type="entry name" value="DDE_SF_endonuclease_dom"/>
</dbReference>
<dbReference type="Pfam" id="PF03184">
    <property type="entry name" value="DDE_1"/>
    <property type="match status" value="1"/>
</dbReference>